<dbReference type="EMBL" id="GBRH01259937">
    <property type="protein sequence ID" value="JAD37958.1"/>
    <property type="molecule type" value="Transcribed_RNA"/>
</dbReference>
<evidence type="ECO:0000313" key="1">
    <source>
        <dbReference type="EMBL" id="JAD37958.1"/>
    </source>
</evidence>
<proteinExistence type="predicted"/>
<accession>A0A0A8ZJS5</accession>
<dbReference type="AlphaFoldDB" id="A0A0A8ZJS5"/>
<reference evidence="1" key="1">
    <citation type="submission" date="2014-09" db="EMBL/GenBank/DDBJ databases">
        <authorList>
            <person name="Magalhaes I.L.F."/>
            <person name="Oliveira U."/>
            <person name="Santos F.R."/>
            <person name="Vidigal T.H.D.A."/>
            <person name="Brescovit A.D."/>
            <person name="Santos A.J."/>
        </authorList>
    </citation>
    <scope>NUCLEOTIDE SEQUENCE</scope>
    <source>
        <tissue evidence="1">Shoot tissue taken approximately 20 cm above the soil surface</tissue>
    </source>
</reference>
<name>A0A0A8ZJS5_ARUDO</name>
<organism evidence="1">
    <name type="scientific">Arundo donax</name>
    <name type="common">Giant reed</name>
    <name type="synonym">Donax arundinaceus</name>
    <dbReference type="NCBI Taxonomy" id="35708"/>
    <lineage>
        <taxon>Eukaryota</taxon>
        <taxon>Viridiplantae</taxon>
        <taxon>Streptophyta</taxon>
        <taxon>Embryophyta</taxon>
        <taxon>Tracheophyta</taxon>
        <taxon>Spermatophyta</taxon>
        <taxon>Magnoliopsida</taxon>
        <taxon>Liliopsida</taxon>
        <taxon>Poales</taxon>
        <taxon>Poaceae</taxon>
        <taxon>PACMAD clade</taxon>
        <taxon>Arundinoideae</taxon>
        <taxon>Arundineae</taxon>
        <taxon>Arundo</taxon>
    </lineage>
</organism>
<protein>
    <submittedName>
        <fullName evidence="1">Uncharacterized protein</fullName>
    </submittedName>
</protein>
<reference evidence="1" key="2">
    <citation type="journal article" date="2015" name="Data Brief">
        <title>Shoot transcriptome of the giant reed, Arundo donax.</title>
        <authorList>
            <person name="Barrero R.A."/>
            <person name="Guerrero F.D."/>
            <person name="Moolhuijzen P."/>
            <person name="Goolsby J.A."/>
            <person name="Tidwell J."/>
            <person name="Bellgard S.E."/>
            <person name="Bellgard M.I."/>
        </authorList>
    </citation>
    <scope>NUCLEOTIDE SEQUENCE</scope>
    <source>
        <tissue evidence="1">Shoot tissue taken approximately 20 cm above the soil surface</tissue>
    </source>
</reference>
<sequence>MINSWTTDRPAGCTGLWVAEPGGCCYKPIKCVVLLQSSVVIVFAFARLFFGMCPCGIAPAGRGVADGHYPTSGGRMVTFRIHHLHHSNALSAGGRGQLILLYYSTPGIPSIAESVALN</sequence>